<name>A0A0C2WQ04_AMAMK</name>
<keyword evidence="3" id="KW-1185">Reference proteome</keyword>
<evidence type="ECO:0000313" key="3">
    <source>
        <dbReference type="Proteomes" id="UP000054549"/>
    </source>
</evidence>
<dbReference type="HOGENOM" id="CLU_2183246_0_0_1"/>
<accession>A0A0C2WQ04</accession>
<sequence>MPYASYASQTRPTPYAHGVMSKLCLRRHRVPVHSFTRYRTTHCPSPLIQVLIPTSIVSPSLTDSNIRILPLAFSHSFTLSTRYCAAVVFVSTVSMCTCFVMIMCIWLID</sequence>
<reference evidence="2 3" key="1">
    <citation type="submission" date="2014-04" db="EMBL/GenBank/DDBJ databases">
        <title>Evolutionary Origins and Diversification of the Mycorrhizal Mutualists.</title>
        <authorList>
            <consortium name="DOE Joint Genome Institute"/>
            <consortium name="Mycorrhizal Genomics Consortium"/>
            <person name="Kohler A."/>
            <person name="Kuo A."/>
            <person name="Nagy L.G."/>
            <person name="Floudas D."/>
            <person name="Copeland A."/>
            <person name="Barry K.W."/>
            <person name="Cichocki N."/>
            <person name="Veneault-Fourrey C."/>
            <person name="LaButti K."/>
            <person name="Lindquist E.A."/>
            <person name="Lipzen A."/>
            <person name="Lundell T."/>
            <person name="Morin E."/>
            <person name="Murat C."/>
            <person name="Riley R."/>
            <person name="Ohm R."/>
            <person name="Sun H."/>
            <person name="Tunlid A."/>
            <person name="Henrissat B."/>
            <person name="Grigoriev I.V."/>
            <person name="Hibbett D.S."/>
            <person name="Martin F."/>
        </authorList>
    </citation>
    <scope>NUCLEOTIDE SEQUENCE [LARGE SCALE GENOMIC DNA]</scope>
    <source>
        <strain evidence="2 3">Koide BX008</strain>
    </source>
</reference>
<keyword evidence="1" id="KW-0472">Membrane</keyword>
<dbReference type="AlphaFoldDB" id="A0A0C2WQ04"/>
<keyword evidence="1" id="KW-0812">Transmembrane</keyword>
<evidence type="ECO:0000256" key="1">
    <source>
        <dbReference type="SAM" id="Phobius"/>
    </source>
</evidence>
<feature type="transmembrane region" description="Helical" evidence="1">
    <location>
        <begin position="83"/>
        <end position="108"/>
    </location>
</feature>
<dbReference type="Proteomes" id="UP000054549">
    <property type="component" value="Unassembled WGS sequence"/>
</dbReference>
<gene>
    <name evidence="2" type="ORF">M378DRAFT_170162</name>
</gene>
<dbReference type="EMBL" id="KN818329">
    <property type="protein sequence ID" value="KIL58796.1"/>
    <property type="molecule type" value="Genomic_DNA"/>
</dbReference>
<dbReference type="InParanoid" id="A0A0C2WQ04"/>
<organism evidence="2 3">
    <name type="scientific">Amanita muscaria (strain Koide BX008)</name>
    <dbReference type="NCBI Taxonomy" id="946122"/>
    <lineage>
        <taxon>Eukaryota</taxon>
        <taxon>Fungi</taxon>
        <taxon>Dikarya</taxon>
        <taxon>Basidiomycota</taxon>
        <taxon>Agaricomycotina</taxon>
        <taxon>Agaricomycetes</taxon>
        <taxon>Agaricomycetidae</taxon>
        <taxon>Agaricales</taxon>
        <taxon>Pluteineae</taxon>
        <taxon>Amanitaceae</taxon>
        <taxon>Amanita</taxon>
    </lineage>
</organism>
<keyword evidence="1" id="KW-1133">Transmembrane helix</keyword>
<evidence type="ECO:0000313" key="2">
    <source>
        <dbReference type="EMBL" id="KIL58796.1"/>
    </source>
</evidence>
<protein>
    <submittedName>
        <fullName evidence="2">Uncharacterized protein</fullName>
    </submittedName>
</protein>
<proteinExistence type="predicted"/>